<evidence type="ECO:0000256" key="1">
    <source>
        <dbReference type="SAM" id="MobiDB-lite"/>
    </source>
</evidence>
<sequence>MHGKHGGHSGHGGGGDRSSARQQSPHQH</sequence>
<dbReference type="Proteomes" id="UP000535501">
    <property type="component" value="Unassembled WGS sequence"/>
</dbReference>
<dbReference type="AlphaFoldDB" id="A0A7W9Z0N0"/>
<evidence type="ECO:0000313" key="3">
    <source>
        <dbReference type="Proteomes" id="UP000535501"/>
    </source>
</evidence>
<feature type="region of interest" description="Disordered" evidence="1">
    <location>
        <begin position="1"/>
        <end position="28"/>
    </location>
</feature>
<organism evidence="2 3">
    <name type="scientific">Pseudorhizobium flavum</name>
    <dbReference type="NCBI Taxonomy" id="1335061"/>
    <lineage>
        <taxon>Bacteria</taxon>
        <taxon>Pseudomonadati</taxon>
        <taxon>Pseudomonadota</taxon>
        <taxon>Alphaproteobacteria</taxon>
        <taxon>Hyphomicrobiales</taxon>
        <taxon>Rhizobiaceae</taxon>
        <taxon>Rhizobium/Agrobacterium group</taxon>
        <taxon>Pseudorhizobium</taxon>
    </lineage>
</organism>
<evidence type="ECO:0000313" key="2">
    <source>
        <dbReference type="EMBL" id="MBB6181872.1"/>
    </source>
</evidence>
<keyword evidence="3" id="KW-1185">Reference proteome</keyword>
<proteinExistence type="predicted"/>
<reference evidence="2 3" key="1">
    <citation type="submission" date="2020-08" db="EMBL/GenBank/DDBJ databases">
        <title>Genomic Encyclopedia of Type Strains, Phase IV (KMG-IV): sequencing the most valuable type-strain genomes for metagenomic binning, comparative biology and taxonomic classification.</title>
        <authorList>
            <person name="Goeker M."/>
        </authorList>
    </citation>
    <scope>NUCLEOTIDE SEQUENCE [LARGE SCALE GENOMIC DNA]</scope>
    <source>
        <strain evidence="2 3">DSM 102134</strain>
    </source>
</reference>
<dbReference type="EMBL" id="JACHEJ010000014">
    <property type="protein sequence ID" value="MBB6181872.1"/>
    <property type="molecule type" value="Genomic_DNA"/>
</dbReference>
<accession>A0A7W9Z0N0</accession>
<gene>
    <name evidence="2" type="ORF">HNQ75_003860</name>
</gene>
<protein>
    <submittedName>
        <fullName evidence="2">Uncharacterized protein</fullName>
    </submittedName>
</protein>
<comment type="caution">
    <text evidence="2">The sequence shown here is derived from an EMBL/GenBank/DDBJ whole genome shotgun (WGS) entry which is preliminary data.</text>
</comment>
<name>A0A7W9Z0N0_9HYPH</name>